<evidence type="ECO:0000259" key="1">
    <source>
        <dbReference type="PROSITE" id="PS50280"/>
    </source>
</evidence>
<comment type="caution">
    <text evidence="2">The sequence shown here is derived from an EMBL/GenBank/DDBJ whole genome shotgun (WGS) entry which is preliminary data.</text>
</comment>
<protein>
    <submittedName>
        <fullName evidence="2">SET domain-containing protein 5</fullName>
    </submittedName>
</protein>
<dbReference type="InterPro" id="IPR001214">
    <property type="entry name" value="SET_dom"/>
</dbReference>
<evidence type="ECO:0000313" key="3">
    <source>
        <dbReference type="Proteomes" id="UP000481288"/>
    </source>
</evidence>
<sequence>STAPHCLNNDGLLSTNLACSSNGASDIVTLLGKDQNSISVDSPVAYFHPWSYQPVCTQVLESIGSELCVYTNSTFSNGRGISIFTLPKIAEHFAKLLPFQDPTALDGINSRGGSWYTEELPGKGTGLIADRILERGDLITAYTPVLLVYMDKVLSTRDREIFLRIAIDQLPSASRKAYLSLSTIYGNPTVIAQDVLKANNFEIQVRREMHLAVFPETSRMNHDCAPNSQYYLDPARLIHYVHAARSISTNEEITISYTSPLQPYADRRSYLQNAFHFICRCARCKSGKYSDAILTQINSLQKMLANWSPGSTATTEIADELVRLYEEQDLHGFLDSGYGLAALTYNSFGDTEVAKKYAKLAAEIVAMKDGPEVADYESWNSVANDPEGHWSWRARVSR</sequence>
<dbReference type="OrthoDB" id="265717at2759"/>
<reference evidence="2 3" key="1">
    <citation type="submission" date="2018-05" db="EMBL/GenBank/DDBJ databases">
        <title>Whole genome sequencing for identification of molecular markers to develop diagnostic detection tools for the regulated plant pathogen Lachnellula willkommii.</title>
        <authorList>
            <person name="Giroux E."/>
            <person name="Bilodeau G."/>
        </authorList>
    </citation>
    <scope>NUCLEOTIDE SEQUENCE [LARGE SCALE GENOMIC DNA]</scope>
    <source>
        <strain evidence="2 3">CBS 625.97</strain>
    </source>
</reference>
<dbReference type="EMBL" id="QGMG01000419">
    <property type="protein sequence ID" value="TVY53732.1"/>
    <property type="molecule type" value="Genomic_DNA"/>
</dbReference>
<evidence type="ECO:0000313" key="2">
    <source>
        <dbReference type="EMBL" id="TVY53732.1"/>
    </source>
</evidence>
<dbReference type="Proteomes" id="UP000481288">
    <property type="component" value="Unassembled WGS sequence"/>
</dbReference>
<organism evidence="2 3">
    <name type="scientific">Lachnellula cervina</name>
    <dbReference type="NCBI Taxonomy" id="1316786"/>
    <lineage>
        <taxon>Eukaryota</taxon>
        <taxon>Fungi</taxon>
        <taxon>Dikarya</taxon>
        <taxon>Ascomycota</taxon>
        <taxon>Pezizomycotina</taxon>
        <taxon>Leotiomycetes</taxon>
        <taxon>Helotiales</taxon>
        <taxon>Lachnaceae</taxon>
        <taxon>Lachnellula</taxon>
    </lineage>
</organism>
<dbReference type="Gene3D" id="2.170.270.10">
    <property type="entry name" value="SET domain"/>
    <property type="match status" value="1"/>
</dbReference>
<dbReference type="InterPro" id="IPR046341">
    <property type="entry name" value="SET_dom_sf"/>
</dbReference>
<dbReference type="Pfam" id="PF00856">
    <property type="entry name" value="SET"/>
    <property type="match status" value="1"/>
</dbReference>
<dbReference type="AlphaFoldDB" id="A0A7D8YSD9"/>
<accession>A0A7D8YSD9</accession>
<dbReference type="PANTHER" id="PTHR47332">
    <property type="entry name" value="SET DOMAIN-CONTAINING PROTEIN 5"/>
    <property type="match status" value="1"/>
</dbReference>
<keyword evidence="3" id="KW-1185">Reference proteome</keyword>
<dbReference type="PROSITE" id="PS50280">
    <property type="entry name" value="SET"/>
    <property type="match status" value="1"/>
</dbReference>
<gene>
    <name evidence="2" type="primary">set5_6</name>
    <name evidence="2" type="ORF">LCER1_G003696</name>
</gene>
<dbReference type="SUPFAM" id="SSF82199">
    <property type="entry name" value="SET domain"/>
    <property type="match status" value="1"/>
</dbReference>
<feature type="domain" description="SET" evidence="1">
    <location>
        <begin position="113"/>
        <end position="258"/>
    </location>
</feature>
<dbReference type="CDD" id="cd20071">
    <property type="entry name" value="SET_SMYD"/>
    <property type="match status" value="1"/>
</dbReference>
<proteinExistence type="predicted"/>
<feature type="non-terminal residue" evidence="2">
    <location>
        <position position="1"/>
    </location>
</feature>
<name>A0A7D8YSD9_9HELO</name>
<dbReference type="InterPro" id="IPR053185">
    <property type="entry name" value="SET_domain_protein"/>
</dbReference>
<dbReference type="PANTHER" id="PTHR47332:SF6">
    <property type="entry name" value="SET DOMAIN-CONTAINING PROTEIN"/>
    <property type="match status" value="1"/>
</dbReference>